<proteinExistence type="predicted"/>
<evidence type="ECO:0000313" key="1">
    <source>
        <dbReference type="EMBL" id="KAF7135946.1"/>
    </source>
</evidence>
<comment type="caution">
    <text evidence="1">The sequence shown here is derived from an EMBL/GenBank/DDBJ whole genome shotgun (WGS) entry which is preliminary data.</text>
</comment>
<dbReference type="EMBL" id="WJXA01000008">
    <property type="protein sequence ID" value="KAF7135946.1"/>
    <property type="molecule type" value="Genomic_DNA"/>
</dbReference>
<protein>
    <submittedName>
        <fullName evidence="1">Uncharacterized protein</fullName>
    </submittedName>
</protein>
<evidence type="ECO:0000313" key="2">
    <source>
        <dbReference type="Proteomes" id="UP000626092"/>
    </source>
</evidence>
<accession>A0A834GPN1</accession>
<sequence length="158" mass="17932">MVIKGNDRWRHARRIAQLSLVMNSIGMRSRCSFMRTTVAAKMNDSEERARNSRDRPKKRIWACLLSIRFDKYHHGNSRRAKFAACHHCCGSITRYAIPAMVEVGMFDTLIGVEETGGMGPKYATYERAPGNVHGATGDVPCDGYHKYKMDEDMSTQRA</sequence>
<keyword evidence="2" id="KW-1185">Reference proteome</keyword>
<dbReference type="AlphaFoldDB" id="A0A834GPN1"/>
<organism evidence="1 2">
    <name type="scientific">Rhododendron simsii</name>
    <name type="common">Sims's rhododendron</name>
    <dbReference type="NCBI Taxonomy" id="118357"/>
    <lineage>
        <taxon>Eukaryota</taxon>
        <taxon>Viridiplantae</taxon>
        <taxon>Streptophyta</taxon>
        <taxon>Embryophyta</taxon>
        <taxon>Tracheophyta</taxon>
        <taxon>Spermatophyta</taxon>
        <taxon>Magnoliopsida</taxon>
        <taxon>eudicotyledons</taxon>
        <taxon>Gunneridae</taxon>
        <taxon>Pentapetalae</taxon>
        <taxon>asterids</taxon>
        <taxon>Ericales</taxon>
        <taxon>Ericaceae</taxon>
        <taxon>Ericoideae</taxon>
        <taxon>Rhodoreae</taxon>
        <taxon>Rhododendron</taxon>
    </lineage>
</organism>
<reference evidence="1" key="1">
    <citation type="submission" date="2019-11" db="EMBL/GenBank/DDBJ databases">
        <authorList>
            <person name="Liu Y."/>
            <person name="Hou J."/>
            <person name="Li T.-Q."/>
            <person name="Guan C.-H."/>
            <person name="Wu X."/>
            <person name="Wu H.-Z."/>
            <person name="Ling F."/>
            <person name="Zhang R."/>
            <person name="Shi X.-G."/>
            <person name="Ren J.-P."/>
            <person name="Chen E.-F."/>
            <person name="Sun J.-M."/>
        </authorList>
    </citation>
    <scope>NUCLEOTIDE SEQUENCE</scope>
    <source>
        <strain evidence="1">Adult_tree_wgs_1</strain>
        <tissue evidence="1">Leaves</tissue>
    </source>
</reference>
<gene>
    <name evidence="1" type="ORF">RHSIM_Rhsim08G0225800</name>
</gene>
<name>A0A834GPN1_RHOSS</name>
<dbReference type="Proteomes" id="UP000626092">
    <property type="component" value="Unassembled WGS sequence"/>
</dbReference>